<evidence type="ECO:0000256" key="1">
    <source>
        <dbReference type="ARBA" id="ARBA00005323"/>
    </source>
</evidence>
<dbReference type="InterPro" id="IPR001608">
    <property type="entry name" value="Ala_racemase_N"/>
</dbReference>
<dbReference type="RefSeq" id="WP_092018947.1">
    <property type="nucleotide sequence ID" value="NZ_FOXH01000014.1"/>
</dbReference>
<dbReference type="PANTHER" id="PTHR28004:SF2">
    <property type="entry name" value="D-SERINE DEHYDRATASE"/>
    <property type="match status" value="1"/>
</dbReference>
<dbReference type="CDD" id="cd06821">
    <property type="entry name" value="PLPDE_III_D-TA"/>
    <property type="match status" value="1"/>
</dbReference>
<dbReference type="Gene3D" id="3.20.20.10">
    <property type="entry name" value="Alanine racemase"/>
    <property type="match status" value="1"/>
</dbReference>
<dbReference type="InterPro" id="IPR051466">
    <property type="entry name" value="D-amino_acid_metab_enzyme"/>
</dbReference>
<accession>A0A1I5XD26</accession>
<name>A0A1I5XD26_9BACT</name>
<dbReference type="PANTHER" id="PTHR28004">
    <property type="entry name" value="ZGC:162816-RELATED"/>
    <property type="match status" value="1"/>
</dbReference>
<dbReference type="InterPro" id="IPR029066">
    <property type="entry name" value="PLP-binding_barrel"/>
</dbReference>
<evidence type="ECO:0000256" key="2">
    <source>
        <dbReference type="ARBA" id="ARBA00023239"/>
    </source>
</evidence>
<dbReference type="Gene3D" id="2.40.37.20">
    <property type="entry name" value="D-serine dehydratase-like domain"/>
    <property type="match status" value="1"/>
</dbReference>
<reference evidence="4 5" key="1">
    <citation type="submission" date="2016-10" db="EMBL/GenBank/DDBJ databases">
        <authorList>
            <person name="de Groot N.N."/>
        </authorList>
    </citation>
    <scope>NUCLEOTIDE SEQUENCE [LARGE SCALE GENOMIC DNA]</scope>
    <source>
        <strain evidence="5">E92,LMG 26720,CCM 7988</strain>
    </source>
</reference>
<comment type="similarity">
    <text evidence="1">Belongs to the DSD1 family.</text>
</comment>
<gene>
    <name evidence="4" type="ORF">SAMN04515674_11475</name>
</gene>
<evidence type="ECO:0000259" key="3">
    <source>
        <dbReference type="SMART" id="SM01119"/>
    </source>
</evidence>
<sequence length="371" mass="41908">MSEINWYNIENIEELDTPALVIFPERVKENIRLLTGMIDDRTRLRPHVKTHKTVEVTKLLLEAGIQKFKCATIAEAEMLALSGAKDVLLAYQPVGAKFLRFLTLIQHFPQTQFSCLVDDLEIGQNISETAGEHQLTIPLFIDLNTGMNRTGIIPEKAFPLFLALQKLPNVTIAGLHIYDGNIRDFELEVRRENCDKAFEPVELLVQKIQQEGFPAPKIVAGGTPTFPVHAQREKVECSPGTFVYWDKGYESSFPEQAFLTAALVISRVISIPDSNKICLDLGHKSIAAENDLSRRVFFLNAPDLKFIGQSEEHLVLETPENHTFKIGDVFYGLPIHICPTCALHERGYIVEKGKLNGVEWKVISRDRKINY</sequence>
<dbReference type="GO" id="GO:0036088">
    <property type="term" value="P:D-serine catabolic process"/>
    <property type="evidence" value="ECO:0007669"/>
    <property type="project" value="TreeGrafter"/>
</dbReference>
<keyword evidence="5" id="KW-1185">Reference proteome</keyword>
<keyword evidence="2" id="KW-0456">Lyase</keyword>
<dbReference type="Proteomes" id="UP000199306">
    <property type="component" value="Unassembled WGS sequence"/>
</dbReference>
<dbReference type="InterPro" id="IPR042208">
    <property type="entry name" value="D-ser_dehydrat-like_sf"/>
</dbReference>
<evidence type="ECO:0000313" key="5">
    <source>
        <dbReference type="Proteomes" id="UP000199306"/>
    </source>
</evidence>
<dbReference type="SMART" id="SM01119">
    <property type="entry name" value="D-ser_dehydrat"/>
    <property type="match status" value="1"/>
</dbReference>
<protein>
    <submittedName>
        <fullName evidence="4">D-serine deaminase, pyridoxal phosphate-dependent</fullName>
    </submittedName>
</protein>
<dbReference type="InterPro" id="IPR026956">
    <property type="entry name" value="D-ser_dehydrat-like_dom"/>
</dbReference>
<organism evidence="4 5">
    <name type="scientific">Pseudarcicella hirudinis</name>
    <dbReference type="NCBI Taxonomy" id="1079859"/>
    <lineage>
        <taxon>Bacteria</taxon>
        <taxon>Pseudomonadati</taxon>
        <taxon>Bacteroidota</taxon>
        <taxon>Cytophagia</taxon>
        <taxon>Cytophagales</taxon>
        <taxon>Flectobacillaceae</taxon>
        <taxon>Pseudarcicella</taxon>
    </lineage>
</organism>
<evidence type="ECO:0000313" key="4">
    <source>
        <dbReference type="EMBL" id="SFQ29870.1"/>
    </source>
</evidence>
<dbReference type="Pfam" id="PF14031">
    <property type="entry name" value="D-ser_dehydrat"/>
    <property type="match status" value="1"/>
</dbReference>
<proteinExistence type="inferred from homology"/>
<dbReference type="EMBL" id="FOXH01000014">
    <property type="protein sequence ID" value="SFQ29870.1"/>
    <property type="molecule type" value="Genomic_DNA"/>
</dbReference>
<dbReference type="SUPFAM" id="SSF51419">
    <property type="entry name" value="PLP-binding barrel"/>
    <property type="match status" value="1"/>
</dbReference>
<dbReference type="GO" id="GO:0008721">
    <property type="term" value="F:D-serine ammonia-lyase activity"/>
    <property type="evidence" value="ECO:0007669"/>
    <property type="project" value="TreeGrafter"/>
</dbReference>
<dbReference type="STRING" id="1079859.SAMN04515674_11475"/>
<dbReference type="AlphaFoldDB" id="A0A1I5XD26"/>
<feature type="domain" description="D-serine dehydratase-like" evidence="3">
    <location>
        <begin position="261"/>
        <end position="351"/>
    </location>
</feature>
<dbReference type="OrthoDB" id="9788869at2"/>
<dbReference type="Pfam" id="PF01168">
    <property type="entry name" value="Ala_racemase_N"/>
    <property type="match status" value="1"/>
</dbReference>